<evidence type="ECO:0000256" key="2">
    <source>
        <dbReference type="ARBA" id="ARBA00022730"/>
    </source>
</evidence>
<dbReference type="InterPro" id="IPR036935">
    <property type="entry name" value="Ribosomal_bL9_N_sf"/>
</dbReference>
<reference evidence="10 11" key="1">
    <citation type="submission" date="2017-09" db="EMBL/GenBank/DDBJ databases">
        <title>Depth-based differentiation of microbial function through sediment-hosted aquifers and enrichment of novel symbionts in the deep terrestrial subsurface.</title>
        <authorList>
            <person name="Probst A.J."/>
            <person name="Ladd B."/>
            <person name="Jarett J.K."/>
            <person name="Geller-Mcgrath D.E."/>
            <person name="Sieber C.M."/>
            <person name="Emerson J.B."/>
            <person name="Anantharaman K."/>
            <person name="Thomas B.C."/>
            <person name="Malmstrom R."/>
            <person name="Stieglmeier M."/>
            <person name="Klingl A."/>
            <person name="Woyke T."/>
            <person name="Ryan C.M."/>
            <person name="Banfield J.F."/>
        </authorList>
    </citation>
    <scope>NUCLEOTIDE SEQUENCE [LARGE SCALE GENOMIC DNA]</scope>
    <source>
        <strain evidence="10">CG11_big_fil_rev_8_21_14_0_20_40_15</strain>
    </source>
</reference>
<evidence type="ECO:0000259" key="8">
    <source>
        <dbReference type="Pfam" id="PF01281"/>
    </source>
</evidence>
<dbReference type="Pfam" id="PF01281">
    <property type="entry name" value="Ribosomal_L9_N"/>
    <property type="match status" value="1"/>
</dbReference>
<dbReference type="Proteomes" id="UP000229317">
    <property type="component" value="Unassembled WGS sequence"/>
</dbReference>
<comment type="function">
    <text evidence="7">Binds to the 23S rRNA.</text>
</comment>
<accession>A0A2H0KSZ3</accession>
<dbReference type="GO" id="GO:1990904">
    <property type="term" value="C:ribonucleoprotein complex"/>
    <property type="evidence" value="ECO:0007669"/>
    <property type="project" value="UniProtKB-KW"/>
</dbReference>
<dbReference type="Gene3D" id="3.40.5.10">
    <property type="entry name" value="Ribosomal protein L9, N-terminal domain"/>
    <property type="match status" value="1"/>
</dbReference>
<keyword evidence="4 7" id="KW-0689">Ribosomal protein</keyword>
<evidence type="ECO:0000256" key="5">
    <source>
        <dbReference type="ARBA" id="ARBA00023274"/>
    </source>
</evidence>
<dbReference type="InterPro" id="IPR020070">
    <property type="entry name" value="Ribosomal_bL9_N"/>
</dbReference>
<dbReference type="Gene3D" id="3.10.430.100">
    <property type="entry name" value="Ribosomal protein L9, C-terminal domain"/>
    <property type="match status" value="1"/>
</dbReference>
<dbReference type="SUPFAM" id="SSF55658">
    <property type="entry name" value="L9 N-domain-like"/>
    <property type="match status" value="1"/>
</dbReference>
<dbReference type="AlphaFoldDB" id="A0A2H0KSZ3"/>
<feature type="domain" description="Large ribosomal subunit protein bL9 C-terminal" evidence="9">
    <location>
        <begin position="64"/>
        <end position="145"/>
    </location>
</feature>
<dbReference type="Pfam" id="PF03948">
    <property type="entry name" value="Ribosomal_L9_C"/>
    <property type="match status" value="1"/>
</dbReference>
<keyword evidence="5 7" id="KW-0687">Ribonucleoprotein</keyword>
<keyword evidence="2 7" id="KW-0699">rRNA-binding</keyword>
<dbReference type="InterPro" id="IPR000244">
    <property type="entry name" value="Ribosomal_bL9"/>
</dbReference>
<evidence type="ECO:0000259" key="9">
    <source>
        <dbReference type="Pfam" id="PF03948"/>
    </source>
</evidence>
<evidence type="ECO:0000256" key="7">
    <source>
        <dbReference type="HAMAP-Rule" id="MF_00503"/>
    </source>
</evidence>
<dbReference type="InterPro" id="IPR020594">
    <property type="entry name" value="Ribosomal_bL9_bac/chp"/>
</dbReference>
<sequence length="152" mass="17005">MKIILLRDVEKLGKKYDVKDVADGHARNFLIPQGLAKPATEVALREIETEKATAELAAELDLKKTEETVQELDGQEIEIQAKIGDDGKLFGSITPLKITKAIQEKGFDIKKNQVKLEEPIKEVGEYEITLELDHGLEAKIKIIVTEEIKEKA</sequence>
<evidence type="ECO:0000313" key="10">
    <source>
        <dbReference type="EMBL" id="PIQ75283.1"/>
    </source>
</evidence>
<dbReference type="InterPro" id="IPR020069">
    <property type="entry name" value="Ribosomal_bL9_C"/>
</dbReference>
<dbReference type="InterPro" id="IPR009027">
    <property type="entry name" value="Ribosomal_bL9/RNase_H1_N"/>
</dbReference>
<dbReference type="GO" id="GO:0006412">
    <property type="term" value="P:translation"/>
    <property type="evidence" value="ECO:0007669"/>
    <property type="project" value="UniProtKB-UniRule"/>
</dbReference>
<evidence type="ECO:0000256" key="1">
    <source>
        <dbReference type="ARBA" id="ARBA00010605"/>
    </source>
</evidence>
<evidence type="ECO:0000256" key="4">
    <source>
        <dbReference type="ARBA" id="ARBA00022980"/>
    </source>
</evidence>
<name>A0A2H0KSZ3_9BACT</name>
<evidence type="ECO:0000313" key="11">
    <source>
        <dbReference type="Proteomes" id="UP000229317"/>
    </source>
</evidence>
<comment type="caution">
    <text evidence="10">The sequence shown here is derived from an EMBL/GenBank/DDBJ whole genome shotgun (WGS) entry which is preliminary data.</text>
</comment>
<dbReference type="HAMAP" id="MF_00503">
    <property type="entry name" value="Ribosomal_bL9"/>
    <property type="match status" value="1"/>
</dbReference>
<comment type="similarity">
    <text evidence="1 7">Belongs to the bacterial ribosomal protein bL9 family.</text>
</comment>
<dbReference type="NCBIfam" id="TIGR00158">
    <property type="entry name" value="L9"/>
    <property type="match status" value="1"/>
</dbReference>
<feature type="domain" description="Ribosomal protein L9" evidence="8">
    <location>
        <begin position="1"/>
        <end position="46"/>
    </location>
</feature>
<gene>
    <name evidence="7" type="primary">rplI</name>
    <name evidence="10" type="ORF">COV84_02035</name>
</gene>
<proteinExistence type="inferred from homology"/>
<organism evidence="10 11">
    <name type="scientific">Candidatus Portnoybacteria bacterium CG11_big_fil_rev_8_21_14_0_20_40_15</name>
    <dbReference type="NCBI Taxonomy" id="1974817"/>
    <lineage>
        <taxon>Bacteria</taxon>
        <taxon>Candidatus Portnoyibacteriota</taxon>
    </lineage>
</organism>
<keyword evidence="3 7" id="KW-0694">RNA-binding</keyword>
<dbReference type="GO" id="GO:0019843">
    <property type="term" value="F:rRNA binding"/>
    <property type="evidence" value="ECO:0007669"/>
    <property type="project" value="UniProtKB-UniRule"/>
</dbReference>
<dbReference type="InterPro" id="IPR036791">
    <property type="entry name" value="Ribosomal_bL9_C_sf"/>
</dbReference>
<protein>
    <recommendedName>
        <fullName evidence="6 7">Large ribosomal subunit protein bL9</fullName>
    </recommendedName>
</protein>
<dbReference type="EMBL" id="PCVO01000032">
    <property type="protein sequence ID" value="PIQ75283.1"/>
    <property type="molecule type" value="Genomic_DNA"/>
</dbReference>
<dbReference type="GO" id="GO:0003735">
    <property type="term" value="F:structural constituent of ribosome"/>
    <property type="evidence" value="ECO:0007669"/>
    <property type="project" value="InterPro"/>
</dbReference>
<dbReference type="PANTHER" id="PTHR21368">
    <property type="entry name" value="50S RIBOSOMAL PROTEIN L9"/>
    <property type="match status" value="1"/>
</dbReference>
<dbReference type="SUPFAM" id="SSF55653">
    <property type="entry name" value="Ribosomal protein L9 C-domain"/>
    <property type="match status" value="1"/>
</dbReference>
<dbReference type="GO" id="GO:0005840">
    <property type="term" value="C:ribosome"/>
    <property type="evidence" value="ECO:0007669"/>
    <property type="project" value="UniProtKB-KW"/>
</dbReference>
<evidence type="ECO:0000256" key="6">
    <source>
        <dbReference type="ARBA" id="ARBA00035292"/>
    </source>
</evidence>
<evidence type="ECO:0000256" key="3">
    <source>
        <dbReference type="ARBA" id="ARBA00022884"/>
    </source>
</evidence>